<organism evidence="2 3">
    <name type="scientific">Burkholderia gladioli</name>
    <name type="common">Pseudomonas marginata</name>
    <name type="synonym">Phytomonas marginata</name>
    <dbReference type="NCBI Taxonomy" id="28095"/>
    <lineage>
        <taxon>Bacteria</taxon>
        <taxon>Pseudomonadati</taxon>
        <taxon>Pseudomonadota</taxon>
        <taxon>Betaproteobacteria</taxon>
        <taxon>Burkholderiales</taxon>
        <taxon>Burkholderiaceae</taxon>
        <taxon>Burkholderia</taxon>
    </lineage>
</organism>
<dbReference type="SUPFAM" id="SSF69118">
    <property type="entry name" value="AhpD-like"/>
    <property type="match status" value="1"/>
</dbReference>
<dbReference type="Pfam" id="PF02627">
    <property type="entry name" value="CMD"/>
    <property type="match status" value="1"/>
</dbReference>
<proteinExistence type="predicted"/>
<sequence>MQSKPIGTDTSADSSRLHAGAKRFEDVMGASASAFIDHFKGVAPDFGKYILEWEFGDLYGRPNLDLRTRELVIIASCATLGSAGLGAVKMHIGAALRAGVSRAEIAEVLMQLGFSAGLPTTIAALDAAREAFAAIDAASAEQA</sequence>
<evidence type="ECO:0000259" key="1">
    <source>
        <dbReference type="Pfam" id="PF02627"/>
    </source>
</evidence>
<dbReference type="PANTHER" id="PTHR33570">
    <property type="entry name" value="4-CARBOXYMUCONOLACTONE DECARBOXYLASE FAMILY PROTEIN"/>
    <property type="match status" value="1"/>
</dbReference>
<protein>
    <submittedName>
        <fullName evidence="2">Carboxymuconolactone decarboxylase family protein</fullName>
    </submittedName>
</protein>
<dbReference type="InterPro" id="IPR003779">
    <property type="entry name" value="CMD-like"/>
</dbReference>
<feature type="domain" description="Carboxymuconolactone decarboxylase-like" evidence="1">
    <location>
        <begin position="44"/>
        <end position="130"/>
    </location>
</feature>
<dbReference type="Gene3D" id="1.20.1290.10">
    <property type="entry name" value="AhpD-like"/>
    <property type="match status" value="1"/>
</dbReference>
<dbReference type="AlphaFoldDB" id="A0AAW3FCI7"/>
<dbReference type="Proteomes" id="UP000029590">
    <property type="component" value="Unassembled WGS sequence"/>
</dbReference>
<dbReference type="RefSeq" id="WP_063777890.1">
    <property type="nucleotide sequence ID" value="NZ_CADEPP010000023.1"/>
</dbReference>
<accession>A0AAW3FCI7</accession>
<name>A0AAW3FCI7_BURGA</name>
<gene>
    <name evidence="2" type="ORF">DM48_7991</name>
</gene>
<evidence type="ECO:0000313" key="2">
    <source>
        <dbReference type="EMBL" id="KGC20221.1"/>
    </source>
</evidence>
<dbReference type="InterPro" id="IPR052512">
    <property type="entry name" value="4CMD/NDH-1_regulator"/>
</dbReference>
<dbReference type="EMBL" id="JPGG01000012">
    <property type="protein sequence ID" value="KGC20221.1"/>
    <property type="molecule type" value="Genomic_DNA"/>
</dbReference>
<dbReference type="GO" id="GO:0051920">
    <property type="term" value="F:peroxiredoxin activity"/>
    <property type="evidence" value="ECO:0007669"/>
    <property type="project" value="InterPro"/>
</dbReference>
<evidence type="ECO:0000313" key="3">
    <source>
        <dbReference type="Proteomes" id="UP000029590"/>
    </source>
</evidence>
<comment type="caution">
    <text evidence="2">The sequence shown here is derived from an EMBL/GenBank/DDBJ whole genome shotgun (WGS) entry which is preliminary data.</text>
</comment>
<reference evidence="2 3" key="1">
    <citation type="submission" date="2014-04" db="EMBL/GenBank/DDBJ databases">
        <authorList>
            <person name="Bishop-Lilly K.A."/>
            <person name="Broomall S.M."/>
            <person name="Chain P.S."/>
            <person name="Chertkov O."/>
            <person name="Coyne S.R."/>
            <person name="Daligault H.E."/>
            <person name="Davenport K.W."/>
            <person name="Erkkila T."/>
            <person name="Frey K.G."/>
            <person name="Gibbons H.S."/>
            <person name="Gu W."/>
            <person name="Jaissle J."/>
            <person name="Johnson S.L."/>
            <person name="Koroleva G.I."/>
            <person name="Ladner J.T."/>
            <person name="Lo C.-C."/>
            <person name="Minogue T.D."/>
            <person name="Munk C."/>
            <person name="Palacios G.F."/>
            <person name="Redden C.L."/>
            <person name="Rosenzweig C.N."/>
            <person name="Scholz M.B."/>
            <person name="Teshima H."/>
            <person name="Xu Y."/>
        </authorList>
    </citation>
    <scope>NUCLEOTIDE SEQUENCE [LARGE SCALE GENOMIC DNA]</scope>
    <source>
        <strain evidence="3">gladioli</strain>
    </source>
</reference>
<dbReference type="PANTHER" id="PTHR33570:SF10">
    <property type="entry name" value="GAMMA-CARBOXYMUCONOLACTONE DECARBOXYLASE"/>
    <property type="match status" value="1"/>
</dbReference>
<dbReference type="InterPro" id="IPR029032">
    <property type="entry name" value="AhpD-like"/>
</dbReference>